<dbReference type="EMBL" id="KZ679676">
    <property type="protein sequence ID" value="PTB59770.1"/>
    <property type="molecule type" value="Genomic_DNA"/>
</dbReference>
<proteinExistence type="predicted"/>
<sequence length="208" mass="22321">MVLSITDRVDVELTGELGLQLGRHSVCSYVMSNGRRASLLGSQNWHCSLRMEHRICYCEAKSFSFVSTTFASGISSRSFSRADTVACGQTSGSVVSCPRPAGPCLVSYLWHSLASPALVQVMSGAVLVLRTVHTPYHRIPASQPGQAFCLMAMWGQAESQGLGLGRRSSGFFSHGRPDSTIPPQKSRSSVPCAWRANGGIQRSTEPAG</sequence>
<organism evidence="2 3">
    <name type="scientific">Trichoderma harzianum CBS 226.95</name>
    <dbReference type="NCBI Taxonomy" id="983964"/>
    <lineage>
        <taxon>Eukaryota</taxon>
        <taxon>Fungi</taxon>
        <taxon>Dikarya</taxon>
        <taxon>Ascomycota</taxon>
        <taxon>Pezizomycotina</taxon>
        <taxon>Sordariomycetes</taxon>
        <taxon>Hypocreomycetidae</taxon>
        <taxon>Hypocreales</taxon>
        <taxon>Hypocreaceae</taxon>
        <taxon>Trichoderma</taxon>
    </lineage>
</organism>
<dbReference type="GeneID" id="36622815"/>
<evidence type="ECO:0000313" key="2">
    <source>
        <dbReference type="EMBL" id="PTB59770.1"/>
    </source>
</evidence>
<evidence type="ECO:0000313" key="3">
    <source>
        <dbReference type="Proteomes" id="UP000241690"/>
    </source>
</evidence>
<evidence type="ECO:0000256" key="1">
    <source>
        <dbReference type="SAM" id="MobiDB-lite"/>
    </source>
</evidence>
<dbReference type="RefSeq" id="XP_024779447.1">
    <property type="nucleotide sequence ID" value="XM_024914250.1"/>
</dbReference>
<accession>A0A2T4ART8</accession>
<protein>
    <submittedName>
        <fullName evidence="2">Uncharacterized protein</fullName>
    </submittedName>
</protein>
<feature type="region of interest" description="Disordered" evidence="1">
    <location>
        <begin position="173"/>
        <end position="208"/>
    </location>
</feature>
<dbReference type="Proteomes" id="UP000241690">
    <property type="component" value="Unassembled WGS sequence"/>
</dbReference>
<gene>
    <name evidence="2" type="ORF">M431DRAFT_314519</name>
</gene>
<keyword evidence="3" id="KW-1185">Reference proteome</keyword>
<name>A0A2T4ART8_TRIHA</name>
<reference evidence="2 3" key="1">
    <citation type="submission" date="2016-07" db="EMBL/GenBank/DDBJ databases">
        <title>Multiple horizontal gene transfer events from other fungi enriched the ability of initially mycotrophic Trichoderma (Ascomycota) to feed on dead plant biomass.</title>
        <authorList>
            <consortium name="DOE Joint Genome Institute"/>
            <person name="Aerts A."/>
            <person name="Atanasova L."/>
            <person name="Chenthamara K."/>
            <person name="Zhang J."/>
            <person name="Grujic M."/>
            <person name="Henrissat B."/>
            <person name="Kuo A."/>
            <person name="Salamov A."/>
            <person name="Lipzen A."/>
            <person name="Labutti K."/>
            <person name="Barry K."/>
            <person name="Miao Y."/>
            <person name="Rahimi M.J."/>
            <person name="Shen Q."/>
            <person name="Grigoriev I.V."/>
            <person name="Kubicek C.P."/>
            <person name="Druzhinina I.S."/>
        </authorList>
    </citation>
    <scope>NUCLEOTIDE SEQUENCE [LARGE SCALE GENOMIC DNA]</scope>
    <source>
        <strain evidence="2 3">CBS 226.95</strain>
    </source>
</reference>
<dbReference type="AlphaFoldDB" id="A0A2T4ART8"/>